<comment type="caution">
    <text evidence="2">The sequence shown here is derived from an EMBL/GenBank/DDBJ whole genome shotgun (WGS) entry which is preliminary data.</text>
</comment>
<feature type="compositionally biased region" description="Polar residues" evidence="1">
    <location>
        <begin position="135"/>
        <end position="144"/>
    </location>
</feature>
<evidence type="ECO:0000313" key="3">
    <source>
        <dbReference type="Proteomes" id="UP001151760"/>
    </source>
</evidence>
<sequence>MLHPVSPLITKSIVPTTDQRRIQRRTSEEEHADYPADGGDGDEESLREDTVMMMMRSLFEDERMDEEEEHLAPGRTSSAITNCDPVSLAGIQGRLRLMRLAFPRLRMPAPSEETCLTTSPLPDMRSCRFQRLVPQDSQRPTQRLTLGMSKLRPMDGR</sequence>
<feature type="compositionally biased region" description="Basic and acidic residues" evidence="1">
    <location>
        <begin position="18"/>
        <end position="34"/>
    </location>
</feature>
<reference evidence="2" key="1">
    <citation type="journal article" date="2022" name="Int. J. Mol. Sci.">
        <title>Draft Genome of Tanacetum Coccineum: Genomic Comparison of Closely Related Tanacetum-Family Plants.</title>
        <authorList>
            <person name="Yamashiro T."/>
            <person name="Shiraishi A."/>
            <person name="Nakayama K."/>
            <person name="Satake H."/>
        </authorList>
    </citation>
    <scope>NUCLEOTIDE SEQUENCE</scope>
</reference>
<organism evidence="2 3">
    <name type="scientific">Tanacetum coccineum</name>
    <dbReference type="NCBI Taxonomy" id="301880"/>
    <lineage>
        <taxon>Eukaryota</taxon>
        <taxon>Viridiplantae</taxon>
        <taxon>Streptophyta</taxon>
        <taxon>Embryophyta</taxon>
        <taxon>Tracheophyta</taxon>
        <taxon>Spermatophyta</taxon>
        <taxon>Magnoliopsida</taxon>
        <taxon>eudicotyledons</taxon>
        <taxon>Gunneridae</taxon>
        <taxon>Pentapetalae</taxon>
        <taxon>asterids</taxon>
        <taxon>campanulids</taxon>
        <taxon>Asterales</taxon>
        <taxon>Asteraceae</taxon>
        <taxon>Asteroideae</taxon>
        <taxon>Anthemideae</taxon>
        <taxon>Anthemidinae</taxon>
        <taxon>Tanacetum</taxon>
    </lineage>
</organism>
<name>A0ABQ5C533_9ASTR</name>
<reference evidence="2" key="2">
    <citation type="submission" date="2022-01" db="EMBL/GenBank/DDBJ databases">
        <authorList>
            <person name="Yamashiro T."/>
            <person name="Shiraishi A."/>
            <person name="Satake H."/>
            <person name="Nakayama K."/>
        </authorList>
    </citation>
    <scope>NUCLEOTIDE SEQUENCE</scope>
</reference>
<keyword evidence="3" id="KW-1185">Reference proteome</keyword>
<gene>
    <name evidence="2" type="ORF">Tco_0892162</name>
</gene>
<evidence type="ECO:0000313" key="2">
    <source>
        <dbReference type="EMBL" id="GJT22225.1"/>
    </source>
</evidence>
<dbReference type="EMBL" id="BQNB010013952">
    <property type="protein sequence ID" value="GJT22225.1"/>
    <property type="molecule type" value="Genomic_DNA"/>
</dbReference>
<accession>A0ABQ5C533</accession>
<protein>
    <submittedName>
        <fullName evidence="2">Uncharacterized protein</fullName>
    </submittedName>
</protein>
<feature type="region of interest" description="Disordered" evidence="1">
    <location>
        <begin position="135"/>
        <end position="157"/>
    </location>
</feature>
<feature type="region of interest" description="Disordered" evidence="1">
    <location>
        <begin position="1"/>
        <end position="45"/>
    </location>
</feature>
<proteinExistence type="predicted"/>
<dbReference type="Proteomes" id="UP001151760">
    <property type="component" value="Unassembled WGS sequence"/>
</dbReference>
<evidence type="ECO:0000256" key="1">
    <source>
        <dbReference type="SAM" id="MobiDB-lite"/>
    </source>
</evidence>